<dbReference type="InterPro" id="IPR018698">
    <property type="entry name" value="VWA-like_dom"/>
</dbReference>
<dbReference type="InterPro" id="IPR036465">
    <property type="entry name" value="vWFA_dom_sf"/>
</dbReference>
<evidence type="ECO:0000313" key="4">
    <source>
        <dbReference type="Proteomes" id="UP000228948"/>
    </source>
</evidence>
<accession>A0A2K8KC94</accession>
<dbReference type="AlphaFoldDB" id="A0A2K8KC94"/>
<evidence type="ECO:0000259" key="2">
    <source>
        <dbReference type="Pfam" id="PF13203"/>
    </source>
</evidence>
<dbReference type="Pfam" id="PF13203">
    <property type="entry name" value="DUF2201_N"/>
    <property type="match status" value="1"/>
</dbReference>
<dbReference type="EMBL" id="CP024899">
    <property type="protein sequence ID" value="ATX67044.1"/>
    <property type="molecule type" value="Genomic_DNA"/>
</dbReference>
<evidence type="ECO:0000313" key="3">
    <source>
        <dbReference type="EMBL" id="ATX67044.1"/>
    </source>
</evidence>
<dbReference type="Proteomes" id="UP000228948">
    <property type="component" value="Chromosome"/>
</dbReference>
<dbReference type="STRING" id="441209.GCA_001870665_02877"/>
<gene>
    <name evidence="3" type="ORF">BG454_15465</name>
</gene>
<dbReference type="Pfam" id="PF09967">
    <property type="entry name" value="DUF2201"/>
    <property type="match status" value="1"/>
</dbReference>
<dbReference type="InterPro" id="IPR025154">
    <property type="entry name" value="Put_metallopeptidase_dom"/>
</dbReference>
<evidence type="ECO:0000259" key="1">
    <source>
        <dbReference type="Pfam" id="PF09967"/>
    </source>
</evidence>
<sequence length="438" mass="46765">MPLMRANAMRRALAEMRHSTRATAALQALTEQDPALATLSLWCQHRDDDRILLAETRGGEIRYGAGFEALPLHEQIGLAGHHILHVALQHPGRMQAMADRTGADFAPDIWQIGCDALINEALLAAGHALPRPALTLSGLLTSVGTKPDAGNPLAEWDAERLYHRLRQSGGGGAQNARQGGDTQALARAYAAQQGFQPDFSSADAAAEEGSAPDHADTGDWRAHLARALSAGRAAGVGLGALGLRLADLPQPHVPWELVLRRLLLRATLQRAAPSTARPARRWLAQAGFAVQTGVPLPAWQPRLQAPQASPSIVVALDCSGSIPAEVLRRLVAETGGIARRMQARVTLLVFDEDIRSESVLDPANWRKSIATLDLPEDGGTDFRPVLARASALSASVLIVLSDLDGPTGERRPSCPVIWASPQAQPRAMPFGHVLSLAR</sequence>
<feature type="domain" description="VWA-like" evidence="1">
    <location>
        <begin position="312"/>
        <end position="436"/>
    </location>
</feature>
<reference evidence="3 4" key="1">
    <citation type="submission" date="2017-11" db="EMBL/GenBank/DDBJ databases">
        <title>Revised Sequence and Annotation of the Rhodobaca barguzinensis strain alga05 Genome.</title>
        <authorList>
            <person name="Kopejtka K."/>
            <person name="Tomasch J.M."/>
            <person name="Bunk B."/>
            <person name="Koblizek M."/>
        </authorList>
    </citation>
    <scope>NUCLEOTIDE SEQUENCE [LARGE SCALE GENOMIC DNA]</scope>
    <source>
        <strain evidence="4">alga05</strain>
    </source>
</reference>
<proteinExistence type="predicted"/>
<dbReference type="OrthoDB" id="9761650at2"/>
<dbReference type="PANTHER" id="PTHR38730">
    <property type="entry name" value="SLL7028 PROTEIN"/>
    <property type="match status" value="1"/>
</dbReference>
<organism evidence="3 4">
    <name type="scientific">Roseinatronobacter bogoriensis subsp. barguzinensis</name>
    <dbReference type="NCBI Taxonomy" id="441209"/>
    <lineage>
        <taxon>Bacteria</taxon>
        <taxon>Pseudomonadati</taxon>
        <taxon>Pseudomonadota</taxon>
        <taxon>Alphaproteobacteria</taxon>
        <taxon>Rhodobacterales</taxon>
        <taxon>Paracoccaceae</taxon>
        <taxon>Roseinatronobacter</taxon>
    </lineage>
</organism>
<feature type="domain" description="Putative metallopeptidase" evidence="2">
    <location>
        <begin position="18"/>
        <end position="301"/>
    </location>
</feature>
<dbReference type="SUPFAM" id="SSF53300">
    <property type="entry name" value="vWA-like"/>
    <property type="match status" value="1"/>
</dbReference>
<evidence type="ECO:0008006" key="5">
    <source>
        <dbReference type="Google" id="ProtNLM"/>
    </source>
</evidence>
<keyword evidence="4" id="KW-1185">Reference proteome</keyword>
<dbReference type="PANTHER" id="PTHR38730:SF1">
    <property type="entry name" value="SLL7028 PROTEIN"/>
    <property type="match status" value="1"/>
</dbReference>
<dbReference type="KEGG" id="rbg:BG454_15465"/>
<protein>
    <recommendedName>
        <fullName evidence="5">Metal-dependent peptidase</fullName>
    </recommendedName>
</protein>
<name>A0A2K8KC94_9RHOB</name>